<protein>
    <submittedName>
        <fullName evidence="1">Uncharacterized protein</fullName>
    </submittedName>
</protein>
<evidence type="ECO:0000313" key="2">
    <source>
        <dbReference type="Proteomes" id="UP001497482"/>
    </source>
</evidence>
<dbReference type="Proteomes" id="UP001497482">
    <property type="component" value="Chromosome 13"/>
</dbReference>
<sequence>MSLKMLRVGTVGDDAKRASGHWAVTRRSSSPPRLLMERLSGSGDWGVRSERSCAASGGRGAVGETGRRILIDVSLI</sequence>
<proteinExistence type="predicted"/>
<dbReference type="AlphaFoldDB" id="A0AAV2JP88"/>
<accession>A0AAV2JP88</accession>
<keyword evidence="2" id="KW-1185">Reference proteome</keyword>
<dbReference type="EMBL" id="OZ035835">
    <property type="protein sequence ID" value="CAL1578003.1"/>
    <property type="molecule type" value="Genomic_DNA"/>
</dbReference>
<organism evidence="1 2">
    <name type="scientific">Knipowitschia caucasica</name>
    <name type="common">Caucasian dwarf goby</name>
    <name type="synonym">Pomatoschistus caucasicus</name>
    <dbReference type="NCBI Taxonomy" id="637954"/>
    <lineage>
        <taxon>Eukaryota</taxon>
        <taxon>Metazoa</taxon>
        <taxon>Chordata</taxon>
        <taxon>Craniata</taxon>
        <taxon>Vertebrata</taxon>
        <taxon>Euteleostomi</taxon>
        <taxon>Actinopterygii</taxon>
        <taxon>Neopterygii</taxon>
        <taxon>Teleostei</taxon>
        <taxon>Neoteleostei</taxon>
        <taxon>Acanthomorphata</taxon>
        <taxon>Gobiaria</taxon>
        <taxon>Gobiiformes</taxon>
        <taxon>Gobioidei</taxon>
        <taxon>Gobiidae</taxon>
        <taxon>Gobiinae</taxon>
        <taxon>Knipowitschia</taxon>
    </lineage>
</organism>
<gene>
    <name evidence="1" type="ORF">KC01_LOCUS9241</name>
</gene>
<name>A0AAV2JP88_KNICA</name>
<evidence type="ECO:0000313" key="1">
    <source>
        <dbReference type="EMBL" id="CAL1578003.1"/>
    </source>
</evidence>
<reference evidence="1 2" key="1">
    <citation type="submission" date="2024-04" db="EMBL/GenBank/DDBJ databases">
        <authorList>
            <person name="Waldvogel A.-M."/>
            <person name="Schoenle A."/>
        </authorList>
    </citation>
    <scope>NUCLEOTIDE SEQUENCE [LARGE SCALE GENOMIC DNA]</scope>
</reference>